<name>A0A1V6VBW7_PENNA</name>
<comment type="caution">
    <text evidence="1">The sequence shown here is derived from an EMBL/GenBank/DDBJ whole genome shotgun (WGS) entry which is preliminary data.</text>
</comment>
<evidence type="ECO:0000313" key="2">
    <source>
        <dbReference type="Proteomes" id="UP000191691"/>
    </source>
</evidence>
<proteinExistence type="predicted"/>
<organism evidence="1 2">
    <name type="scientific">Penicillium nalgiovense</name>
    <dbReference type="NCBI Taxonomy" id="60175"/>
    <lineage>
        <taxon>Eukaryota</taxon>
        <taxon>Fungi</taxon>
        <taxon>Dikarya</taxon>
        <taxon>Ascomycota</taxon>
        <taxon>Pezizomycotina</taxon>
        <taxon>Eurotiomycetes</taxon>
        <taxon>Eurotiomycetidae</taxon>
        <taxon>Eurotiales</taxon>
        <taxon>Aspergillaceae</taxon>
        <taxon>Penicillium</taxon>
    </lineage>
</organism>
<reference evidence="2" key="1">
    <citation type="journal article" date="2017" name="Nat. Microbiol.">
        <title>Global analysis of biosynthetic gene clusters reveals vast potential of secondary metabolite production in Penicillium species.</title>
        <authorList>
            <person name="Nielsen J.C."/>
            <person name="Grijseels S."/>
            <person name="Prigent S."/>
            <person name="Ji B."/>
            <person name="Dainat J."/>
            <person name="Nielsen K.F."/>
            <person name="Frisvad J.C."/>
            <person name="Workman M."/>
            <person name="Nielsen J."/>
        </authorList>
    </citation>
    <scope>NUCLEOTIDE SEQUENCE [LARGE SCALE GENOMIC DNA]</scope>
    <source>
        <strain evidence="2">IBT 13039</strain>
    </source>
</reference>
<evidence type="ECO:0000313" key="1">
    <source>
        <dbReference type="EMBL" id="OQE48150.1"/>
    </source>
</evidence>
<accession>A0A1V6VBW7</accession>
<dbReference type="Proteomes" id="UP000191691">
    <property type="component" value="Unassembled WGS sequence"/>
</dbReference>
<sequence>MSARTTSLPSLRP</sequence>
<gene>
    <name evidence="1" type="ORF">PENNAL_c0572G09847</name>
</gene>
<keyword evidence="2" id="KW-1185">Reference proteome</keyword>
<protein>
    <submittedName>
        <fullName evidence="1">Uncharacterized protein</fullName>
    </submittedName>
</protein>
<dbReference type="EMBL" id="MOOB01000572">
    <property type="protein sequence ID" value="OQE48150.1"/>
    <property type="molecule type" value="Genomic_DNA"/>
</dbReference>